<dbReference type="AlphaFoldDB" id="A0A4C1TFA8"/>
<accession>A0A4C1TFA8</accession>
<dbReference type="EMBL" id="BGZK01000049">
    <property type="protein sequence ID" value="GBP12097.1"/>
    <property type="molecule type" value="Genomic_DNA"/>
</dbReference>
<comment type="caution">
    <text evidence="1">The sequence shown here is derived from an EMBL/GenBank/DDBJ whole genome shotgun (WGS) entry which is preliminary data.</text>
</comment>
<proteinExistence type="predicted"/>
<evidence type="ECO:0000313" key="2">
    <source>
        <dbReference type="Proteomes" id="UP000299102"/>
    </source>
</evidence>
<protein>
    <submittedName>
        <fullName evidence="1">Uncharacterized protein</fullName>
    </submittedName>
</protein>
<keyword evidence="2" id="KW-1185">Reference proteome</keyword>
<reference evidence="1 2" key="1">
    <citation type="journal article" date="2019" name="Commun. Biol.">
        <title>The bagworm genome reveals a unique fibroin gene that provides high tensile strength.</title>
        <authorList>
            <person name="Kono N."/>
            <person name="Nakamura H."/>
            <person name="Ohtoshi R."/>
            <person name="Tomita M."/>
            <person name="Numata K."/>
            <person name="Arakawa K."/>
        </authorList>
    </citation>
    <scope>NUCLEOTIDE SEQUENCE [LARGE SCALE GENOMIC DNA]</scope>
</reference>
<sequence>MGWGVIESGTEAGLKVEIETEIENWIGVGECETGVEIRNNTRNRIESGNKRLTTRSFNIKDKETRCTSTQGKLRAQGQICHMAFWASAQGPVDSRGPRLSQVRQK</sequence>
<organism evidence="1 2">
    <name type="scientific">Eumeta variegata</name>
    <name type="common">Bagworm moth</name>
    <name type="synonym">Eumeta japonica</name>
    <dbReference type="NCBI Taxonomy" id="151549"/>
    <lineage>
        <taxon>Eukaryota</taxon>
        <taxon>Metazoa</taxon>
        <taxon>Ecdysozoa</taxon>
        <taxon>Arthropoda</taxon>
        <taxon>Hexapoda</taxon>
        <taxon>Insecta</taxon>
        <taxon>Pterygota</taxon>
        <taxon>Neoptera</taxon>
        <taxon>Endopterygota</taxon>
        <taxon>Lepidoptera</taxon>
        <taxon>Glossata</taxon>
        <taxon>Ditrysia</taxon>
        <taxon>Tineoidea</taxon>
        <taxon>Psychidae</taxon>
        <taxon>Oiketicinae</taxon>
        <taxon>Eumeta</taxon>
    </lineage>
</organism>
<evidence type="ECO:0000313" key="1">
    <source>
        <dbReference type="EMBL" id="GBP12097.1"/>
    </source>
</evidence>
<name>A0A4C1TFA8_EUMVA</name>
<gene>
    <name evidence="1" type="ORF">EVAR_5922_1</name>
</gene>
<dbReference type="Proteomes" id="UP000299102">
    <property type="component" value="Unassembled WGS sequence"/>
</dbReference>